<protein>
    <recommendedName>
        <fullName evidence="1">peptidylprolyl isomerase</fullName>
        <ecNumber evidence="1">5.2.1.8</ecNumber>
    </recommendedName>
</protein>
<sequence length="269" mass="28253">MMAPMRVLACLSLCLVVVDGYNARVPTMSGGNGGTQPRGRFIAKAACAAASLTGLVVTAPFIVGSDSADGVAAVVAETARNVAVAPALADEELGSKPSYVKFDVQLSDEESGSFVVEVRPDWAPLGAARFILLSKAGFFEDCRFFRVLKGFVAQFGINGDPAVQAKYRGAVMQDDPVTQSNKRGTVVFATSGKNSRTTQLFINFGDNTFLDKSGFSPIGRGYGEGAPQGNGPNQGKIQSQGNAYLKGSFPKLSYIKSATSVPRPAEGDY</sequence>
<evidence type="ECO:0000313" key="7">
    <source>
        <dbReference type="EMBL" id="CBN77817.1"/>
    </source>
</evidence>
<feature type="signal peptide" evidence="5">
    <location>
        <begin position="1"/>
        <end position="20"/>
    </location>
</feature>
<dbReference type="InterPro" id="IPR002130">
    <property type="entry name" value="Cyclophilin-type_PPIase_dom"/>
</dbReference>
<keyword evidence="2" id="KW-0697">Rotamase</keyword>
<dbReference type="PANTHER" id="PTHR43246">
    <property type="entry name" value="PEPTIDYL-PROLYL CIS-TRANS ISOMERASE CYP38, CHLOROPLASTIC"/>
    <property type="match status" value="1"/>
</dbReference>
<dbReference type="GO" id="GO:0003755">
    <property type="term" value="F:peptidyl-prolyl cis-trans isomerase activity"/>
    <property type="evidence" value="ECO:0007669"/>
    <property type="project" value="UniProtKB-KW"/>
</dbReference>
<evidence type="ECO:0000256" key="1">
    <source>
        <dbReference type="ARBA" id="ARBA00013194"/>
    </source>
</evidence>
<dbReference type="PROSITE" id="PS50072">
    <property type="entry name" value="CSA_PPIASE_2"/>
    <property type="match status" value="1"/>
</dbReference>
<feature type="chain" id="PRO_5003117506" description="peptidylprolyl isomerase" evidence="5">
    <location>
        <begin position="21"/>
        <end position="269"/>
    </location>
</feature>
<dbReference type="EMBL" id="FN649760">
    <property type="protein sequence ID" value="CBN77817.1"/>
    <property type="molecule type" value="Genomic_DNA"/>
</dbReference>
<dbReference type="eggNOG" id="ENOG502S3DM">
    <property type="taxonomic scope" value="Eukaryota"/>
</dbReference>
<evidence type="ECO:0000256" key="4">
    <source>
        <dbReference type="SAM" id="MobiDB-lite"/>
    </source>
</evidence>
<dbReference type="Gene3D" id="2.40.100.10">
    <property type="entry name" value="Cyclophilin-like"/>
    <property type="match status" value="1"/>
</dbReference>
<keyword evidence="3 7" id="KW-0413">Isomerase</keyword>
<dbReference type="SUPFAM" id="SSF50891">
    <property type="entry name" value="Cyclophilin-like"/>
    <property type="match status" value="1"/>
</dbReference>
<dbReference type="InParanoid" id="D8LSI0"/>
<feature type="domain" description="PPIase cyclophilin-type" evidence="6">
    <location>
        <begin position="101"/>
        <end position="225"/>
    </location>
</feature>
<reference evidence="7 8" key="1">
    <citation type="journal article" date="2010" name="Nature">
        <title>The Ectocarpus genome and the independent evolution of multicellularity in brown algae.</title>
        <authorList>
            <person name="Cock J.M."/>
            <person name="Sterck L."/>
            <person name="Rouze P."/>
            <person name="Scornet D."/>
            <person name="Allen A.E."/>
            <person name="Amoutzias G."/>
            <person name="Anthouard V."/>
            <person name="Artiguenave F."/>
            <person name="Aury J.M."/>
            <person name="Badger J.H."/>
            <person name="Beszteri B."/>
            <person name="Billiau K."/>
            <person name="Bonnet E."/>
            <person name="Bothwell J.H."/>
            <person name="Bowler C."/>
            <person name="Boyen C."/>
            <person name="Brownlee C."/>
            <person name="Carrano C.J."/>
            <person name="Charrier B."/>
            <person name="Cho G.Y."/>
            <person name="Coelho S.M."/>
            <person name="Collen J."/>
            <person name="Corre E."/>
            <person name="Da Silva C."/>
            <person name="Delage L."/>
            <person name="Delaroque N."/>
            <person name="Dittami S.M."/>
            <person name="Doulbeau S."/>
            <person name="Elias M."/>
            <person name="Farnham G."/>
            <person name="Gachon C.M."/>
            <person name="Gschloessl B."/>
            <person name="Heesch S."/>
            <person name="Jabbari K."/>
            <person name="Jubin C."/>
            <person name="Kawai H."/>
            <person name="Kimura K."/>
            <person name="Kloareg B."/>
            <person name="Kupper F.C."/>
            <person name="Lang D."/>
            <person name="Le Bail A."/>
            <person name="Leblanc C."/>
            <person name="Lerouge P."/>
            <person name="Lohr M."/>
            <person name="Lopez P.J."/>
            <person name="Martens C."/>
            <person name="Maumus F."/>
            <person name="Michel G."/>
            <person name="Miranda-Saavedra D."/>
            <person name="Morales J."/>
            <person name="Moreau H."/>
            <person name="Motomura T."/>
            <person name="Nagasato C."/>
            <person name="Napoli C.A."/>
            <person name="Nelson D.R."/>
            <person name="Nyvall-Collen P."/>
            <person name="Peters A.F."/>
            <person name="Pommier C."/>
            <person name="Potin P."/>
            <person name="Poulain J."/>
            <person name="Quesneville H."/>
            <person name="Read B."/>
            <person name="Rensing S.A."/>
            <person name="Ritter A."/>
            <person name="Rousvoal S."/>
            <person name="Samanta M."/>
            <person name="Samson G."/>
            <person name="Schroeder D.C."/>
            <person name="Segurens B."/>
            <person name="Strittmatter M."/>
            <person name="Tonon T."/>
            <person name="Tregear J.W."/>
            <person name="Valentin K."/>
            <person name="von Dassow P."/>
            <person name="Yamagishi T."/>
            <person name="Van de Peer Y."/>
            <person name="Wincker P."/>
        </authorList>
    </citation>
    <scope>NUCLEOTIDE SEQUENCE [LARGE SCALE GENOMIC DNA]</scope>
    <source>
        <strain evidence="8">Ec32 / CCAP1310/4</strain>
    </source>
</reference>
<dbReference type="STRING" id="2880.D8LSI0"/>
<dbReference type="Pfam" id="PF00160">
    <property type="entry name" value="Pro_isomerase"/>
    <property type="match status" value="1"/>
</dbReference>
<feature type="region of interest" description="Disordered" evidence="4">
    <location>
        <begin position="220"/>
        <end position="242"/>
    </location>
</feature>
<name>D8LSI0_ECTSI</name>
<evidence type="ECO:0000256" key="3">
    <source>
        <dbReference type="ARBA" id="ARBA00023235"/>
    </source>
</evidence>
<accession>D8LSI0</accession>
<dbReference type="InterPro" id="IPR044665">
    <property type="entry name" value="E_coli_cyclophilin_A-like"/>
</dbReference>
<gene>
    <name evidence="7" type="ORF">Esi_0074_0004</name>
</gene>
<keyword evidence="5" id="KW-0732">Signal</keyword>
<dbReference type="InterPro" id="IPR029000">
    <property type="entry name" value="Cyclophilin-like_dom_sf"/>
</dbReference>
<evidence type="ECO:0000256" key="5">
    <source>
        <dbReference type="SAM" id="SignalP"/>
    </source>
</evidence>
<dbReference type="EC" id="5.2.1.8" evidence="1"/>
<evidence type="ECO:0000256" key="2">
    <source>
        <dbReference type="ARBA" id="ARBA00023110"/>
    </source>
</evidence>
<dbReference type="OrthoDB" id="423037at2759"/>
<keyword evidence="8" id="KW-1185">Reference proteome</keyword>
<proteinExistence type="predicted"/>
<organism evidence="7 8">
    <name type="scientific">Ectocarpus siliculosus</name>
    <name type="common">Brown alga</name>
    <name type="synonym">Conferva siliculosa</name>
    <dbReference type="NCBI Taxonomy" id="2880"/>
    <lineage>
        <taxon>Eukaryota</taxon>
        <taxon>Sar</taxon>
        <taxon>Stramenopiles</taxon>
        <taxon>Ochrophyta</taxon>
        <taxon>PX clade</taxon>
        <taxon>Phaeophyceae</taxon>
        <taxon>Ectocarpales</taxon>
        <taxon>Ectocarpaceae</taxon>
        <taxon>Ectocarpus</taxon>
    </lineage>
</organism>
<evidence type="ECO:0000313" key="8">
    <source>
        <dbReference type="Proteomes" id="UP000002630"/>
    </source>
</evidence>
<dbReference type="Proteomes" id="UP000002630">
    <property type="component" value="Unassembled WGS sequence"/>
</dbReference>
<dbReference type="AlphaFoldDB" id="D8LSI0"/>
<evidence type="ECO:0000259" key="6">
    <source>
        <dbReference type="PROSITE" id="PS50072"/>
    </source>
</evidence>
<feature type="compositionally biased region" description="Polar residues" evidence="4">
    <location>
        <begin position="230"/>
        <end position="242"/>
    </location>
</feature>